<dbReference type="EMBL" id="KZ613943">
    <property type="protein sequence ID" value="PMD42548.1"/>
    <property type="molecule type" value="Genomic_DNA"/>
</dbReference>
<dbReference type="STRING" id="1149755.A0A2J6RVK8"/>
<dbReference type="AlphaFoldDB" id="A0A2J6RVK8"/>
<dbReference type="PROSITE" id="PS51165">
    <property type="entry name" value="THUMP"/>
    <property type="match status" value="1"/>
</dbReference>
<evidence type="ECO:0000313" key="4">
    <source>
        <dbReference type="EMBL" id="PMD42548.1"/>
    </source>
</evidence>
<dbReference type="InterPro" id="IPR004114">
    <property type="entry name" value="THUMP_dom"/>
</dbReference>
<name>A0A2J6RVK8_HYAVF</name>
<dbReference type="FunFam" id="3.30.2300.10:FF:000001">
    <property type="entry name" value="THUMP domain-containing protein 1"/>
    <property type="match status" value="1"/>
</dbReference>
<keyword evidence="5" id="KW-1185">Reference proteome</keyword>
<protein>
    <recommendedName>
        <fullName evidence="3">THUMP domain-containing protein</fullName>
    </recommendedName>
</protein>
<dbReference type="Gene3D" id="3.30.2300.10">
    <property type="entry name" value="THUMP superfamily"/>
    <property type="match status" value="1"/>
</dbReference>
<dbReference type="OrthoDB" id="367221at2759"/>
<dbReference type="CDD" id="cd11717">
    <property type="entry name" value="THUMP_THUMPD1_like"/>
    <property type="match status" value="1"/>
</dbReference>
<dbReference type="GO" id="GO:0003723">
    <property type="term" value="F:RNA binding"/>
    <property type="evidence" value="ECO:0007669"/>
    <property type="project" value="UniProtKB-UniRule"/>
</dbReference>
<dbReference type="PANTHER" id="PTHR13452">
    <property type="entry name" value="THUMP DOMAIN CONTAINING PROTEIN 1-RELATED"/>
    <property type="match status" value="1"/>
</dbReference>
<keyword evidence="1" id="KW-0694">RNA-binding</keyword>
<feature type="domain" description="THUMP" evidence="3">
    <location>
        <begin position="156"/>
        <end position="272"/>
    </location>
</feature>
<dbReference type="InterPro" id="IPR040183">
    <property type="entry name" value="THUMPD1-like"/>
</dbReference>
<evidence type="ECO:0000259" key="3">
    <source>
        <dbReference type="PROSITE" id="PS51165"/>
    </source>
</evidence>
<reference evidence="4" key="1">
    <citation type="submission" date="2016-04" db="EMBL/GenBank/DDBJ databases">
        <title>A degradative enzymes factory behind the ericoid mycorrhizal symbiosis.</title>
        <authorList>
            <consortium name="DOE Joint Genome Institute"/>
            <person name="Martino E."/>
            <person name="Morin E."/>
            <person name="Grelet G."/>
            <person name="Kuo A."/>
            <person name="Kohler A."/>
            <person name="Daghino S."/>
            <person name="Barry K."/>
            <person name="Choi C."/>
            <person name="Cichocki N."/>
            <person name="Clum A."/>
            <person name="Copeland A."/>
            <person name="Hainaut M."/>
            <person name="Haridas S."/>
            <person name="Labutti K."/>
            <person name="Lindquist E."/>
            <person name="Lipzen A."/>
            <person name="Khouja H.-R."/>
            <person name="Murat C."/>
            <person name="Ohm R."/>
            <person name="Olson A."/>
            <person name="Spatafora J."/>
            <person name="Veneault-Fourrey C."/>
            <person name="Henrissat B."/>
            <person name="Grigoriev I."/>
            <person name="Martin F."/>
            <person name="Perotto S."/>
        </authorList>
    </citation>
    <scope>NUCLEOTIDE SEQUENCE [LARGE SCALE GENOMIC DNA]</scope>
    <source>
        <strain evidence="4">F</strain>
    </source>
</reference>
<dbReference type="PANTHER" id="PTHR13452:SF10">
    <property type="entry name" value="THUMP DOMAIN-CONTAINING PROTEIN 1"/>
    <property type="match status" value="1"/>
</dbReference>
<feature type="region of interest" description="Disordered" evidence="2">
    <location>
        <begin position="1"/>
        <end position="51"/>
    </location>
</feature>
<evidence type="ECO:0000256" key="2">
    <source>
        <dbReference type="SAM" id="MobiDB-lite"/>
    </source>
</evidence>
<organism evidence="4 5">
    <name type="scientific">Hyaloscypha variabilis (strain UAMH 11265 / GT02V1 / F)</name>
    <name type="common">Meliniomyces variabilis</name>
    <dbReference type="NCBI Taxonomy" id="1149755"/>
    <lineage>
        <taxon>Eukaryota</taxon>
        <taxon>Fungi</taxon>
        <taxon>Dikarya</taxon>
        <taxon>Ascomycota</taxon>
        <taxon>Pezizomycotina</taxon>
        <taxon>Leotiomycetes</taxon>
        <taxon>Helotiales</taxon>
        <taxon>Hyaloscyphaceae</taxon>
        <taxon>Hyaloscypha</taxon>
        <taxon>Hyaloscypha variabilis</taxon>
    </lineage>
</organism>
<feature type="compositionally biased region" description="Basic and acidic residues" evidence="2">
    <location>
        <begin position="1"/>
        <end position="13"/>
    </location>
</feature>
<feature type="compositionally biased region" description="Gly residues" evidence="2">
    <location>
        <begin position="16"/>
        <end position="30"/>
    </location>
</feature>
<evidence type="ECO:0000256" key="1">
    <source>
        <dbReference type="PROSITE-ProRule" id="PRU00529"/>
    </source>
</evidence>
<dbReference type="SUPFAM" id="SSF143437">
    <property type="entry name" value="THUMP domain-like"/>
    <property type="match status" value="1"/>
</dbReference>
<proteinExistence type="predicted"/>
<evidence type="ECO:0000313" key="5">
    <source>
        <dbReference type="Proteomes" id="UP000235786"/>
    </source>
</evidence>
<gene>
    <name evidence="4" type="ORF">L207DRAFT_425344</name>
</gene>
<dbReference type="Proteomes" id="UP000235786">
    <property type="component" value="Unassembled WGS sequence"/>
</dbReference>
<dbReference type="GO" id="GO:0006400">
    <property type="term" value="P:tRNA modification"/>
    <property type="evidence" value="ECO:0007669"/>
    <property type="project" value="InterPro"/>
</dbReference>
<accession>A0A2J6RVK8</accession>
<sequence length="325" mass="35621">MADSNKRKERPDGARQGNGGTKRSKGGSGGKWQTPHQKAKEASRGSGKIETGDAGIWATCARNQEGRATEELKAMLEECAERFYGIVPGSVEQDDDGESITDIESSIQREMASMGKKQNFDSVISPVRLDVQCVLFFKIRPPIDPVDFVHRICMEVVSTPGIRRMRYINRLTPMVLMGKATEKGLEEVGAAVLNEHFNLRESPETPVDDKGNAKRKYAIRPTTRNHTTLKRDGVIKKIADMISDVHKVDLTAPEKVILVDIYQTICGMSVVGSDWESLKRFNLAELYLNPPRVAATAIGAIPQSVTANEVAAVAAPSVATRNVES</sequence>
<dbReference type="Pfam" id="PF02926">
    <property type="entry name" value="THUMP"/>
    <property type="match status" value="1"/>
</dbReference>